<name>A0A6L8T0M1_9FIRM</name>
<reference evidence="2 3" key="1">
    <citation type="journal article" date="2019" name="Nat. Med.">
        <title>A library of human gut bacterial isolates paired with longitudinal multiomics data enables mechanistic microbiome research.</title>
        <authorList>
            <person name="Poyet M."/>
            <person name="Groussin M."/>
            <person name="Gibbons S.M."/>
            <person name="Avila-Pacheco J."/>
            <person name="Jiang X."/>
            <person name="Kearney S.M."/>
            <person name="Perrotta A.R."/>
            <person name="Berdy B."/>
            <person name="Zhao S."/>
            <person name="Lieberman T.D."/>
            <person name="Swanson P.K."/>
            <person name="Smith M."/>
            <person name="Roesemann S."/>
            <person name="Alexander J.E."/>
            <person name="Rich S.A."/>
            <person name="Livny J."/>
            <person name="Vlamakis H."/>
            <person name="Clish C."/>
            <person name="Bullock K."/>
            <person name="Deik A."/>
            <person name="Scott J."/>
            <person name="Pierce K.A."/>
            <person name="Xavier R.J."/>
            <person name="Alm E.J."/>
        </authorList>
    </citation>
    <scope>NUCLEOTIDE SEQUENCE [LARGE SCALE GENOMIC DNA]</scope>
    <source>
        <strain evidence="2 3">BIOML-A1</strain>
    </source>
</reference>
<evidence type="ECO:0000313" key="3">
    <source>
        <dbReference type="Proteomes" id="UP000477285"/>
    </source>
</evidence>
<feature type="region of interest" description="Disordered" evidence="1">
    <location>
        <begin position="91"/>
        <end position="110"/>
    </location>
</feature>
<dbReference type="RefSeq" id="WP_161233637.1">
    <property type="nucleotide sequence ID" value="NZ_JBCPBX010000056.1"/>
</dbReference>
<evidence type="ECO:0000256" key="1">
    <source>
        <dbReference type="SAM" id="MobiDB-lite"/>
    </source>
</evidence>
<dbReference type="Proteomes" id="UP000477285">
    <property type="component" value="Unassembled WGS sequence"/>
</dbReference>
<proteinExistence type="predicted"/>
<accession>A0A6L8T0M1</accession>
<evidence type="ECO:0000313" key="2">
    <source>
        <dbReference type="EMBL" id="MZL33064.1"/>
    </source>
</evidence>
<dbReference type="AlphaFoldDB" id="A0A6L8T0M1"/>
<comment type="caution">
    <text evidence="2">The sequence shown here is derived from an EMBL/GenBank/DDBJ whole genome shotgun (WGS) entry which is preliminary data.</text>
</comment>
<sequence>MDKGACISFRGKKFETRPALIGCTVGIAYDPMVPEILMDSYHGMESFTAHPLKIGTFRDKNPSLPVFMQPKEAESSRLLDALEKKQAQSMQRRADAISFGSYRKDGGDHV</sequence>
<gene>
    <name evidence="2" type="ORF">GT728_07575</name>
</gene>
<protein>
    <submittedName>
        <fullName evidence="2">Uncharacterized protein</fullName>
    </submittedName>
</protein>
<organism evidence="2 3">
    <name type="scientific">Blautia wexlerae</name>
    <dbReference type="NCBI Taxonomy" id="418240"/>
    <lineage>
        <taxon>Bacteria</taxon>
        <taxon>Bacillati</taxon>
        <taxon>Bacillota</taxon>
        <taxon>Clostridia</taxon>
        <taxon>Lachnospirales</taxon>
        <taxon>Lachnospiraceae</taxon>
        <taxon>Blautia</taxon>
    </lineage>
</organism>
<dbReference type="EMBL" id="WWVQ01000014">
    <property type="protein sequence ID" value="MZL33064.1"/>
    <property type="molecule type" value="Genomic_DNA"/>
</dbReference>